<evidence type="ECO:0000313" key="3">
    <source>
        <dbReference type="Proteomes" id="UP000728185"/>
    </source>
</evidence>
<proteinExistence type="predicted"/>
<feature type="region of interest" description="Disordered" evidence="1">
    <location>
        <begin position="216"/>
        <end position="314"/>
    </location>
</feature>
<feature type="compositionally biased region" description="Low complexity" evidence="1">
    <location>
        <begin position="237"/>
        <end position="249"/>
    </location>
</feature>
<accession>A0A8E0VK38</accession>
<feature type="compositionally biased region" description="Polar residues" evidence="1">
    <location>
        <begin position="216"/>
        <end position="234"/>
    </location>
</feature>
<feature type="compositionally biased region" description="Low complexity" evidence="1">
    <location>
        <begin position="270"/>
        <end position="279"/>
    </location>
</feature>
<evidence type="ECO:0000256" key="1">
    <source>
        <dbReference type="SAM" id="MobiDB-lite"/>
    </source>
</evidence>
<gene>
    <name evidence="2" type="ORF">FBUS_09154</name>
</gene>
<dbReference type="EMBL" id="LUCM01005304">
    <property type="protein sequence ID" value="KAA0193024.1"/>
    <property type="molecule type" value="Genomic_DNA"/>
</dbReference>
<dbReference type="Proteomes" id="UP000728185">
    <property type="component" value="Unassembled WGS sequence"/>
</dbReference>
<feature type="region of interest" description="Disordered" evidence="1">
    <location>
        <begin position="83"/>
        <end position="135"/>
    </location>
</feature>
<dbReference type="AlphaFoldDB" id="A0A8E0VK38"/>
<sequence>MGFRVSSVPLNCRVPFFVSHIQFPRLYASTISVTYNREALICYPGFNAQLEYPYVDQSVQLHCPPMQSHHMLDNFYAALSRSSQWNPNGNNTEVPRDKKDNTGQHSSCTLQKSPNSSSCSTTEVTQSDSNSGFGDVDRQLLSISATEEGTPTPQRFHGNDSDVKNVGLSPEPLKRPSIDAFTVGVQPFRPFENLPGSQGGYQRVLQTLRLSRSVKSPNTKLAYSMSNNGNTMHEGNNRSSTDSNNNNINNDDDSDSGSGNKSNRDRRNSHSSNRSHFSSQYGSGSGYNRDSGFGRSFSSPYFRGDRSRRYDRHH</sequence>
<evidence type="ECO:0000313" key="2">
    <source>
        <dbReference type="EMBL" id="KAA0193024.1"/>
    </source>
</evidence>
<feature type="compositionally biased region" description="Polar residues" evidence="1">
    <location>
        <begin position="83"/>
        <end position="93"/>
    </location>
</feature>
<keyword evidence="3" id="KW-1185">Reference proteome</keyword>
<comment type="caution">
    <text evidence="2">The sequence shown here is derived from an EMBL/GenBank/DDBJ whole genome shotgun (WGS) entry which is preliminary data.</text>
</comment>
<reference evidence="2" key="1">
    <citation type="submission" date="2019-05" db="EMBL/GenBank/DDBJ databases">
        <title>Annotation for the trematode Fasciolopsis buski.</title>
        <authorList>
            <person name="Choi Y.-J."/>
        </authorList>
    </citation>
    <scope>NUCLEOTIDE SEQUENCE</scope>
    <source>
        <strain evidence="2">HT</strain>
        <tissue evidence="2">Whole worm</tissue>
    </source>
</reference>
<organism evidence="2 3">
    <name type="scientific">Fasciolopsis buskii</name>
    <dbReference type="NCBI Taxonomy" id="27845"/>
    <lineage>
        <taxon>Eukaryota</taxon>
        <taxon>Metazoa</taxon>
        <taxon>Spiralia</taxon>
        <taxon>Lophotrochozoa</taxon>
        <taxon>Platyhelminthes</taxon>
        <taxon>Trematoda</taxon>
        <taxon>Digenea</taxon>
        <taxon>Plagiorchiida</taxon>
        <taxon>Echinostomata</taxon>
        <taxon>Echinostomatoidea</taxon>
        <taxon>Fasciolidae</taxon>
        <taxon>Fasciolopsis</taxon>
    </lineage>
</organism>
<name>A0A8E0VK38_9TREM</name>
<feature type="compositionally biased region" description="Polar residues" evidence="1">
    <location>
        <begin position="103"/>
        <end position="132"/>
    </location>
</feature>
<feature type="region of interest" description="Disordered" evidence="1">
    <location>
        <begin position="147"/>
        <end position="175"/>
    </location>
</feature>
<protein>
    <submittedName>
        <fullName evidence="2">Zinc finger CCHC domain-containing protein 8</fullName>
    </submittedName>
</protein>